<evidence type="ECO:0000313" key="8">
    <source>
        <dbReference type="EMBL" id="MBC8595676.1"/>
    </source>
</evidence>
<dbReference type="Proteomes" id="UP000647416">
    <property type="component" value="Unassembled WGS sequence"/>
</dbReference>
<keyword evidence="5" id="KW-0408">Iron</keyword>
<keyword evidence="4" id="KW-0479">Metal-binding</keyword>
<dbReference type="SFLD" id="SFLDG01082">
    <property type="entry name" value="B12-binding_domain_containing"/>
    <property type="match status" value="1"/>
</dbReference>
<dbReference type="SFLD" id="SFLDG01091">
    <property type="entry name" value="uncharacterized_CHP01210-like"/>
    <property type="match status" value="1"/>
</dbReference>
<gene>
    <name evidence="8" type="ORF">H8706_02160</name>
</gene>
<dbReference type="GO" id="GO:0003824">
    <property type="term" value="F:catalytic activity"/>
    <property type="evidence" value="ECO:0007669"/>
    <property type="project" value="InterPro"/>
</dbReference>
<dbReference type="InterPro" id="IPR058240">
    <property type="entry name" value="rSAM_sf"/>
</dbReference>
<evidence type="ECO:0000256" key="4">
    <source>
        <dbReference type="ARBA" id="ARBA00022723"/>
    </source>
</evidence>
<keyword evidence="6" id="KW-0411">Iron-sulfur</keyword>
<comment type="caution">
    <text evidence="8">The sequence shown here is derived from an EMBL/GenBank/DDBJ whole genome shotgun (WGS) entry which is preliminary data.</text>
</comment>
<evidence type="ECO:0000259" key="7">
    <source>
        <dbReference type="PROSITE" id="PS51918"/>
    </source>
</evidence>
<dbReference type="NCBIfam" id="TIGR01212">
    <property type="entry name" value="TIGR01212 family radical SAM protein"/>
    <property type="match status" value="1"/>
</dbReference>
<keyword evidence="9" id="KW-1185">Reference proteome</keyword>
<dbReference type="RefSeq" id="WP_262431329.1">
    <property type="nucleotide sequence ID" value="NZ_JACRTE010000002.1"/>
</dbReference>
<dbReference type="Gene3D" id="3.20.20.70">
    <property type="entry name" value="Aldolase class I"/>
    <property type="match status" value="1"/>
</dbReference>
<protein>
    <submittedName>
        <fullName evidence="8">TIGR01212 family radical SAM protein</fullName>
    </submittedName>
</protein>
<dbReference type="PANTHER" id="PTHR11135">
    <property type="entry name" value="HISTONE ACETYLTRANSFERASE-RELATED"/>
    <property type="match status" value="1"/>
</dbReference>
<dbReference type="EMBL" id="JACRTE010000002">
    <property type="protein sequence ID" value="MBC8595676.1"/>
    <property type="molecule type" value="Genomic_DNA"/>
</dbReference>
<dbReference type="GO" id="GO:0046872">
    <property type="term" value="F:metal ion binding"/>
    <property type="evidence" value="ECO:0007669"/>
    <property type="project" value="UniProtKB-KW"/>
</dbReference>
<dbReference type="PANTHER" id="PTHR11135:SF1">
    <property type="entry name" value="PROTEIN YHCC"/>
    <property type="match status" value="1"/>
</dbReference>
<accession>A0A926F6L4</accession>
<dbReference type="InterPro" id="IPR007197">
    <property type="entry name" value="rSAM"/>
</dbReference>
<dbReference type="InterPro" id="IPR013785">
    <property type="entry name" value="Aldolase_TIM"/>
</dbReference>
<dbReference type="AlphaFoldDB" id="A0A926F6L4"/>
<evidence type="ECO:0000256" key="2">
    <source>
        <dbReference type="ARBA" id="ARBA00022485"/>
    </source>
</evidence>
<dbReference type="PROSITE" id="PS51918">
    <property type="entry name" value="RADICAL_SAM"/>
    <property type="match status" value="1"/>
</dbReference>
<evidence type="ECO:0000256" key="3">
    <source>
        <dbReference type="ARBA" id="ARBA00022691"/>
    </source>
</evidence>
<reference evidence="8" key="1">
    <citation type="submission" date="2020-08" db="EMBL/GenBank/DDBJ databases">
        <title>Genome public.</title>
        <authorList>
            <person name="Liu C."/>
            <person name="Sun Q."/>
        </authorList>
    </citation>
    <scope>NUCLEOTIDE SEQUENCE</scope>
    <source>
        <strain evidence="8">NSJ-50</strain>
    </source>
</reference>
<evidence type="ECO:0000256" key="6">
    <source>
        <dbReference type="ARBA" id="ARBA00023014"/>
    </source>
</evidence>
<evidence type="ECO:0000313" key="9">
    <source>
        <dbReference type="Proteomes" id="UP000647416"/>
    </source>
</evidence>
<dbReference type="InterPro" id="IPR006638">
    <property type="entry name" value="Elp3/MiaA/NifB-like_rSAM"/>
</dbReference>
<dbReference type="InterPro" id="IPR039661">
    <property type="entry name" value="ELP3"/>
</dbReference>
<dbReference type="InterPro" id="IPR005911">
    <property type="entry name" value="YhcC-like"/>
</dbReference>
<evidence type="ECO:0000256" key="5">
    <source>
        <dbReference type="ARBA" id="ARBA00023004"/>
    </source>
</evidence>
<dbReference type="SMART" id="SM00729">
    <property type="entry name" value="Elp3"/>
    <property type="match status" value="1"/>
</dbReference>
<evidence type="ECO:0000256" key="1">
    <source>
        <dbReference type="ARBA" id="ARBA00001966"/>
    </source>
</evidence>
<name>A0A926F6L4_9FIRM</name>
<dbReference type="Pfam" id="PF16199">
    <property type="entry name" value="Radical_SAM_C"/>
    <property type="match status" value="1"/>
</dbReference>
<dbReference type="GO" id="GO:0051539">
    <property type="term" value="F:4 iron, 4 sulfur cluster binding"/>
    <property type="evidence" value="ECO:0007669"/>
    <property type="project" value="UniProtKB-KW"/>
</dbReference>
<keyword evidence="3" id="KW-0949">S-adenosyl-L-methionine</keyword>
<organism evidence="8 9">
    <name type="scientific">Qingrenia yutianensis</name>
    <dbReference type="NCBI Taxonomy" id="2763676"/>
    <lineage>
        <taxon>Bacteria</taxon>
        <taxon>Bacillati</taxon>
        <taxon>Bacillota</taxon>
        <taxon>Clostridia</taxon>
        <taxon>Eubacteriales</taxon>
        <taxon>Oscillospiraceae</taxon>
        <taxon>Qingrenia</taxon>
    </lineage>
</organism>
<dbReference type="InterPro" id="IPR032432">
    <property type="entry name" value="Radical_SAM_C"/>
</dbReference>
<dbReference type="SFLD" id="SFLDS00029">
    <property type="entry name" value="Radical_SAM"/>
    <property type="match status" value="1"/>
</dbReference>
<dbReference type="SUPFAM" id="SSF102114">
    <property type="entry name" value="Radical SAM enzymes"/>
    <property type="match status" value="1"/>
</dbReference>
<comment type="cofactor">
    <cofactor evidence="1">
        <name>[4Fe-4S] cluster</name>
        <dbReference type="ChEBI" id="CHEBI:49883"/>
    </cofactor>
</comment>
<dbReference type="SFLD" id="SFLDG01086">
    <property type="entry name" value="elongater_protein-like"/>
    <property type="match status" value="1"/>
</dbReference>
<proteinExistence type="predicted"/>
<keyword evidence="2" id="KW-0004">4Fe-4S</keyword>
<feature type="domain" description="Radical SAM core" evidence="7">
    <location>
        <begin position="24"/>
        <end position="262"/>
    </location>
</feature>
<dbReference type="Pfam" id="PF04055">
    <property type="entry name" value="Radical_SAM"/>
    <property type="match status" value="1"/>
</dbReference>
<sequence>MDGKTGKTRYFAYSDYLKQKYGERVYKLPVNLPITCPNRDGECGKDGCIFCGDVGAAFENLPSSLSVKEQIRRNAEYIGKKYKAKKFIAYFQNFTNTYMPIEDFKRVISEAAKENIVEIAVSTRPDCISDEYLEVLNDIKNEYNVEISVEIGLQTVNYKTLEKINRGHTLAEFTDAVLRVKKYGFDTCAHLILNLPWDDKTDVIENAKMLSALGVKQVKVHCLYIVKNTKMAKMYQNAEFEMGSYFDYADKVITFLEYLSPEIVIQRLIGRAKEEHTLFANYSTSWWKIKDSIDAQMEYLDTYQGRKCDYLNGKCVRKFLT</sequence>